<protein>
    <submittedName>
        <fullName evidence="1">Uncharacterized protein</fullName>
    </submittedName>
</protein>
<accession>A0AC59YNR9</accession>
<name>A0AC59YNR9_RANTA</name>
<organism evidence="1 2">
    <name type="scientific">Rangifer tarandus platyrhynchus</name>
    <name type="common">Svalbard reindeer</name>
    <dbReference type="NCBI Taxonomy" id="3082113"/>
    <lineage>
        <taxon>Eukaryota</taxon>
        <taxon>Metazoa</taxon>
        <taxon>Chordata</taxon>
        <taxon>Craniata</taxon>
        <taxon>Vertebrata</taxon>
        <taxon>Euteleostomi</taxon>
        <taxon>Mammalia</taxon>
        <taxon>Eutheria</taxon>
        <taxon>Laurasiatheria</taxon>
        <taxon>Artiodactyla</taxon>
        <taxon>Ruminantia</taxon>
        <taxon>Pecora</taxon>
        <taxon>Cervidae</taxon>
        <taxon>Odocoileinae</taxon>
        <taxon>Rangifer</taxon>
    </lineage>
</organism>
<gene>
    <name evidence="1" type="ORF">MRATA1EN22A_LOCUS8292</name>
</gene>
<evidence type="ECO:0000313" key="1">
    <source>
        <dbReference type="EMBL" id="CAM9847110.1"/>
    </source>
</evidence>
<proteinExistence type="predicted"/>
<dbReference type="Proteomes" id="UP001162501">
    <property type="component" value="Chromosome 19"/>
</dbReference>
<sequence>MVSVNRSQRSLHAFGVAVRDNSISDILRLNPSVKTLTQALSFYRLNSPALCRWHNLFIQLKPGNRSPAVSP</sequence>
<reference evidence="1" key="2">
    <citation type="submission" date="2025-03" db="EMBL/GenBank/DDBJ databases">
        <authorList>
            <consortium name="ELIXIR-Norway"/>
            <consortium name="Elixir Norway"/>
        </authorList>
    </citation>
    <scope>NUCLEOTIDE SEQUENCE</scope>
</reference>
<feature type="non-terminal residue" evidence="1">
    <location>
        <position position="71"/>
    </location>
</feature>
<dbReference type="EMBL" id="OX596103">
    <property type="protein sequence ID" value="CAM9847110.1"/>
    <property type="molecule type" value="Genomic_DNA"/>
</dbReference>
<reference evidence="1" key="1">
    <citation type="submission" date="2023-05" db="EMBL/GenBank/DDBJ databases">
        <authorList>
            <consortium name="ELIXIR-Norway"/>
        </authorList>
    </citation>
    <scope>NUCLEOTIDE SEQUENCE</scope>
</reference>
<evidence type="ECO:0000313" key="2">
    <source>
        <dbReference type="Proteomes" id="UP001162501"/>
    </source>
</evidence>